<keyword evidence="2" id="KW-0472">Membrane</keyword>
<dbReference type="AlphaFoldDB" id="A0A1I8Q3J2"/>
<proteinExistence type="predicted"/>
<keyword evidence="4" id="KW-1185">Reference proteome</keyword>
<dbReference type="Pfam" id="PF07841">
    <property type="entry name" value="DM4_12"/>
    <property type="match status" value="1"/>
</dbReference>
<keyword evidence="2" id="KW-0812">Transmembrane</keyword>
<dbReference type="KEGG" id="scac:106082240"/>
<feature type="region of interest" description="Disordered" evidence="1">
    <location>
        <begin position="1"/>
        <end position="29"/>
    </location>
</feature>
<feature type="transmembrane region" description="Helical" evidence="2">
    <location>
        <begin position="467"/>
        <end position="489"/>
    </location>
</feature>
<keyword evidence="2" id="KW-1133">Transmembrane helix</keyword>
<feature type="compositionally biased region" description="Basic residues" evidence="1">
    <location>
        <begin position="660"/>
        <end position="670"/>
    </location>
</feature>
<feature type="region of interest" description="Disordered" evidence="1">
    <location>
        <begin position="193"/>
        <end position="223"/>
    </location>
</feature>
<reference evidence="3" key="2">
    <citation type="submission" date="2020-05" db="UniProtKB">
        <authorList>
            <consortium name="EnsemblMetazoa"/>
        </authorList>
    </citation>
    <scope>IDENTIFICATION</scope>
    <source>
        <strain evidence="3">USDA</strain>
    </source>
</reference>
<feature type="transmembrane region" description="Helical" evidence="2">
    <location>
        <begin position="501"/>
        <end position="523"/>
    </location>
</feature>
<dbReference type="PANTHER" id="PTHR21879">
    <property type="entry name" value="FI03362P-RELATED-RELATED"/>
    <property type="match status" value="1"/>
</dbReference>
<organism evidence="3 4">
    <name type="scientific">Stomoxys calcitrans</name>
    <name type="common">Stable fly</name>
    <name type="synonym">Conops calcitrans</name>
    <dbReference type="NCBI Taxonomy" id="35570"/>
    <lineage>
        <taxon>Eukaryota</taxon>
        <taxon>Metazoa</taxon>
        <taxon>Ecdysozoa</taxon>
        <taxon>Arthropoda</taxon>
        <taxon>Hexapoda</taxon>
        <taxon>Insecta</taxon>
        <taxon>Pterygota</taxon>
        <taxon>Neoptera</taxon>
        <taxon>Endopterygota</taxon>
        <taxon>Diptera</taxon>
        <taxon>Brachycera</taxon>
        <taxon>Muscomorpha</taxon>
        <taxon>Muscoidea</taxon>
        <taxon>Muscidae</taxon>
        <taxon>Stomoxys</taxon>
    </lineage>
</organism>
<evidence type="ECO:0000313" key="4">
    <source>
        <dbReference type="Proteomes" id="UP000095300"/>
    </source>
</evidence>
<dbReference type="GO" id="GO:0016020">
    <property type="term" value="C:membrane"/>
    <property type="evidence" value="ECO:0007669"/>
    <property type="project" value="TreeGrafter"/>
</dbReference>
<dbReference type="Proteomes" id="UP000095300">
    <property type="component" value="Unassembled WGS sequence"/>
</dbReference>
<protein>
    <submittedName>
        <fullName evidence="3">Uncharacterized protein</fullName>
    </submittedName>
</protein>
<sequence length="912" mass="103283">MLNSVRLFPSETQSEQYPPPPSPLNAANRKSLKMRENEEQRLLLADSKEMLNHCAIYGQGCNKNQLSRLGVNIEGSCSSSTNRTKRSCLSGLGALKAKYKQKQQKSQLELYKHNYHQIQQTPETQAHLKNQQPEKSQQRRRQRLRPRECHHHHTQSRQQWWFLFGSLFMVATFLEYSVPIVKADQNFDANATANAEHDDGSSNYGNGTTTTTESSLPTTTSSSPILASYSAPWLPPNMALNGTASRSEWLRNDTSRFAKKKLKNKFNGDDSIFLRFAKRFTDDNNLVSGIIQDCYHRPTFSCFQKNVYVYLNEVLDAEDVNVTQRLKFYRNDNIYMGEAELKTDVQEEEATQASAAKDPVVEEEVEQHENEIPHEGRSFEAPTTETPIEEVTNALYGKSVKFAMTHNIELKLPEMMFDGATFRISPKSIEGNGVIAKLELIPKPTNGARLAGLILMKKLQKIMKSKILLSFLALVLIIKIIKVKLFWLLPLIIGVGAAKKLLLKFLLFLFPALSHLFKLCSYYQQTYHSTTKYHHHHHHIDHHHTVVPPWHSAEASNVPEVIYSHPPKGHISTYLHGAPIHENYGPPPPGRGHGPGHGHGHAHYEGGWENSGPGLGSEYISDINRVAHVEDDSNFFKPHSSEDANELHAWGLGTTPFTTQKKRTPPHKKFSTPLQKPNILNQTPQNYQKPQATSQTFNPFQTPDDKQSFFNNKYRNNIISQSAPGPVYSPGGQSPLKPQIQEALSTAGHIAAQYDLTRNQLAQASNDLTPEQAAQVKEALRIQAEQRLVQQQQQILEKQPFVQDGQPLMPLNYDPFYSPILLKIDKIIEQLGINDEACKERVICSMYKDPDRYSPHSNFVSAELSRDTNELQPITSTNQSVIRFFRFIQAARDGQDSKNCLDLYPNCNINTE</sequence>
<feature type="region of interest" description="Disordered" evidence="1">
    <location>
        <begin position="585"/>
        <end position="610"/>
    </location>
</feature>
<evidence type="ECO:0000256" key="1">
    <source>
        <dbReference type="SAM" id="MobiDB-lite"/>
    </source>
</evidence>
<dbReference type="OrthoDB" id="6334967at2759"/>
<dbReference type="STRING" id="35570.A0A1I8Q3J2"/>
<dbReference type="EnsemblMetazoa" id="SCAU013560-RB">
    <property type="protein sequence ID" value="SCAU013560-PB"/>
    <property type="gene ID" value="SCAU013560"/>
</dbReference>
<feature type="region of interest" description="Disordered" evidence="1">
    <location>
        <begin position="656"/>
        <end position="680"/>
    </location>
</feature>
<dbReference type="VEuPathDB" id="VectorBase:SCAU013560"/>
<evidence type="ECO:0000313" key="3">
    <source>
        <dbReference type="EnsemblMetazoa" id="SCAU013560-PA"/>
    </source>
</evidence>
<feature type="compositionally biased region" description="Basic residues" evidence="1">
    <location>
        <begin position="138"/>
        <end position="151"/>
    </location>
</feature>
<dbReference type="EnsemblMetazoa" id="SCAU013560-RA">
    <property type="protein sequence ID" value="SCAU013560-PA"/>
    <property type="gene ID" value="SCAU013560"/>
</dbReference>
<feature type="compositionally biased region" description="Polar residues" evidence="1">
    <location>
        <begin position="123"/>
        <end position="135"/>
    </location>
</feature>
<dbReference type="InterPro" id="IPR006631">
    <property type="entry name" value="DM4_12"/>
</dbReference>
<gene>
    <name evidence="3" type="primary">106082240</name>
</gene>
<name>A0A1I8Q3J2_STOCA</name>
<dbReference type="PANTHER" id="PTHR21879:SF4">
    <property type="entry name" value="OSIRIS 17, ISOFORM C"/>
    <property type="match status" value="1"/>
</dbReference>
<evidence type="ECO:0000256" key="2">
    <source>
        <dbReference type="SAM" id="Phobius"/>
    </source>
</evidence>
<feature type="compositionally biased region" description="Low complexity" evidence="1">
    <location>
        <begin position="208"/>
        <end position="223"/>
    </location>
</feature>
<reference evidence="4" key="1">
    <citation type="submission" date="2015-05" db="EMBL/GenBank/DDBJ databases">
        <authorList>
            <person name="Wilson R.K."/>
            <person name="Warren W.C."/>
            <person name="Olafson P."/>
        </authorList>
    </citation>
    <scope>NUCLEOTIDE SEQUENCE [LARGE SCALE GENOMIC DNA]</scope>
    <source>
        <strain evidence="4">USDA</strain>
    </source>
</reference>
<accession>A0A1I8Q3J2</accession>
<dbReference type="Pfam" id="PF07898">
    <property type="entry name" value="DUF1676"/>
    <property type="match status" value="1"/>
</dbReference>
<dbReference type="InterPro" id="IPR012464">
    <property type="entry name" value="DUF1676"/>
</dbReference>
<feature type="region of interest" description="Disordered" evidence="1">
    <location>
        <begin position="123"/>
        <end position="151"/>
    </location>
</feature>